<dbReference type="RefSeq" id="WP_185802398.1">
    <property type="nucleotide sequence ID" value="NZ_JACJVJ010000003.1"/>
</dbReference>
<protein>
    <submittedName>
        <fullName evidence="3">Beta-lactamase family protein</fullName>
    </submittedName>
</protein>
<feature type="chain" id="PRO_5032828827" evidence="1">
    <location>
        <begin position="24"/>
        <end position="378"/>
    </location>
</feature>
<dbReference type="Proteomes" id="UP000564378">
    <property type="component" value="Unassembled WGS sequence"/>
</dbReference>
<reference evidence="3 4" key="1">
    <citation type="submission" date="2020-08" db="EMBL/GenBank/DDBJ databases">
        <title>Draft genome sequence of Parasphingopyxis sp. GrpM-11.</title>
        <authorList>
            <person name="Oh J."/>
            <person name="Roh D.-H."/>
        </authorList>
    </citation>
    <scope>NUCLEOTIDE SEQUENCE [LARGE SCALE GENOMIC DNA]</scope>
    <source>
        <strain evidence="3 4">GrpM-11</strain>
    </source>
</reference>
<dbReference type="Gene3D" id="3.40.710.10">
    <property type="entry name" value="DD-peptidase/beta-lactamase superfamily"/>
    <property type="match status" value="1"/>
</dbReference>
<accession>A0A842I2J9</accession>
<feature type="signal peptide" evidence="1">
    <location>
        <begin position="1"/>
        <end position="23"/>
    </location>
</feature>
<evidence type="ECO:0000259" key="2">
    <source>
        <dbReference type="Pfam" id="PF00144"/>
    </source>
</evidence>
<evidence type="ECO:0000256" key="1">
    <source>
        <dbReference type="SAM" id="SignalP"/>
    </source>
</evidence>
<keyword evidence="1" id="KW-0732">Signal</keyword>
<comment type="caution">
    <text evidence="3">The sequence shown here is derived from an EMBL/GenBank/DDBJ whole genome shotgun (WGS) entry which is preliminary data.</text>
</comment>
<proteinExistence type="predicted"/>
<keyword evidence="4" id="KW-1185">Reference proteome</keyword>
<evidence type="ECO:0000313" key="3">
    <source>
        <dbReference type="EMBL" id="MBC2779111.1"/>
    </source>
</evidence>
<dbReference type="InterPro" id="IPR001466">
    <property type="entry name" value="Beta-lactam-related"/>
</dbReference>
<evidence type="ECO:0000313" key="4">
    <source>
        <dbReference type="Proteomes" id="UP000564378"/>
    </source>
</evidence>
<dbReference type="PANTHER" id="PTHR46825">
    <property type="entry name" value="D-ALANYL-D-ALANINE-CARBOXYPEPTIDASE/ENDOPEPTIDASE AMPH"/>
    <property type="match status" value="1"/>
</dbReference>
<dbReference type="InterPro" id="IPR050491">
    <property type="entry name" value="AmpC-like"/>
</dbReference>
<dbReference type="Pfam" id="PF00144">
    <property type="entry name" value="Beta-lactamase"/>
    <property type="match status" value="1"/>
</dbReference>
<dbReference type="InterPro" id="IPR012338">
    <property type="entry name" value="Beta-lactam/transpept-like"/>
</dbReference>
<dbReference type="AlphaFoldDB" id="A0A842I2J9"/>
<name>A0A842I2J9_9SPHN</name>
<dbReference type="PANTHER" id="PTHR46825:SF9">
    <property type="entry name" value="BETA-LACTAMASE-RELATED DOMAIN-CONTAINING PROTEIN"/>
    <property type="match status" value="1"/>
</dbReference>
<dbReference type="SUPFAM" id="SSF56601">
    <property type="entry name" value="beta-lactamase/transpeptidase-like"/>
    <property type="match status" value="1"/>
</dbReference>
<organism evidence="3 4">
    <name type="scientific">Parasphingopyxis marina</name>
    <dbReference type="NCBI Taxonomy" id="2761622"/>
    <lineage>
        <taxon>Bacteria</taxon>
        <taxon>Pseudomonadati</taxon>
        <taxon>Pseudomonadota</taxon>
        <taxon>Alphaproteobacteria</taxon>
        <taxon>Sphingomonadales</taxon>
        <taxon>Sphingomonadaceae</taxon>
        <taxon>Parasphingopyxis</taxon>
    </lineage>
</organism>
<dbReference type="EMBL" id="JACJVJ010000003">
    <property type="protein sequence ID" value="MBC2779111.1"/>
    <property type="molecule type" value="Genomic_DNA"/>
</dbReference>
<sequence>MTILRKALGLAAALILSLTPAQGEPMAAPHPAARQALAETMAADHVPAYAVAVYRGEDLVWNEAFGTADIENDLPATPVTLFRTGSIAKLFTATVAARMAEAGIVDLDRPIRDYLPEWPERHPPITLRQLLGHLAGIRHYIPRDRDFSQPGSVIDLRPYADRASILAVFAGDDLLSAPGLEYHYSTFGYALAGLVLEAAGGSDYIDLLESHVLEPGAITGVKLDHMFAIVPGRAAPYDAVEDYAGYLPQSMGPVVNSLPLNSAYKVAAGGLVADAESVAWFGKLHFAPGFLGEDMFRQMMTSQRNAAGEETGTGLGWRIVTDEAGRTLYYHTGSQQGSRAYLGVYPEQRLSIAIMTNLGSRPENIAALGRAVAADFLD</sequence>
<gene>
    <name evidence="3" type="ORF">H6P80_15910</name>
</gene>
<feature type="domain" description="Beta-lactamase-related" evidence="2">
    <location>
        <begin position="34"/>
        <end position="365"/>
    </location>
</feature>